<keyword evidence="2" id="KW-1185">Reference proteome</keyword>
<reference evidence="2" key="1">
    <citation type="journal article" date="2022" name="Nat. Commun.">
        <title>Chromosome evolution and the genetic basis of agronomically important traits in greater yam.</title>
        <authorList>
            <person name="Bredeson J.V."/>
            <person name="Lyons J.B."/>
            <person name="Oniyinde I.O."/>
            <person name="Okereke N.R."/>
            <person name="Kolade O."/>
            <person name="Nnabue I."/>
            <person name="Nwadili C.O."/>
            <person name="Hribova E."/>
            <person name="Parker M."/>
            <person name="Nwogha J."/>
            <person name="Shu S."/>
            <person name="Carlson J."/>
            <person name="Kariba R."/>
            <person name="Muthemba S."/>
            <person name="Knop K."/>
            <person name="Barton G.J."/>
            <person name="Sherwood A.V."/>
            <person name="Lopez-Montes A."/>
            <person name="Asiedu R."/>
            <person name="Jamnadass R."/>
            <person name="Muchugi A."/>
            <person name="Goodstein D."/>
            <person name="Egesi C.N."/>
            <person name="Featherston J."/>
            <person name="Asfaw A."/>
            <person name="Simpson G.G."/>
            <person name="Dolezel J."/>
            <person name="Hendre P.S."/>
            <person name="Van Deynze A."/>
            <person name="Kumar P.L."/>
            <person name="Obidiegwu J.E."/>
            <person name="Bhattacharjee R."/>
            <person name="Rokhsar D.S."/>
        </authorList>
    </citation>
    <scope>NUCLEOTIDE SEQUENCE [LARGE SCALE GENOMIC DNA]</scope>
    <source>
        <strain evidence="2">cv. TDa95/00328</strain>
    </source>
</reference>
<name>A0ACB7UY50_DIOAL</name>
<proteinExistence type="predicted"/>
<evidence type="ECO:0000313" key="1">
    <source>
        <dbReference type="EMBL" id="KAH7665700.1"/>
    </source>
</evidence>
<gene>
    <name evidence="1" type="ORF">IHE45_13G049900</name>
</gene>
<comment type="caution">
    <text evidence="1">The sequence shown here is derived from an EMBL/GenBank/DDBJ whole genome shotgun (WGS) entry which is preliminary data.</text>
</comment>
<dbReference type="Proteomes" id="UP000827976">
    <property type="component" value="Chromosome 13"/>
</dbReference>
<accession>A0ACB7UY50</accession>
<sequence length="260" mass="29778">MDNVLIPLLADMAKSGLKVDKSFKRQAFIEAANVVNNRFPNACMDADNVENHMRILKQKYKDIKKLMTLSGVGWNDSEKMPVLEDETYRTYVEGHPKAKEYLNKPIPLFEDLRLVAGDDHATGDYARSIYDQFGGTIHEDDHDTIPDNVPAPNDPMDCEAFEENSQRHEVLRSNTSKTTARSTRTRRTMGENDGMEIVGDKLGQLATSIDRAKKRHGRKNYQMLHGKWKGYEDKDLGMIFDKLMTNKAQAKLFYLRKSFL</sequence>
<dbReference type="EMBL" id="CM037023">
    <property type="protein sequence ID" value="KAH7665700.1"/>
    <property type="molecule type" value="Genomic_DNA"/>
</dbReference>
<organism evidence="1 2">
    <name type="scientific">Dioscorea alata</name>
    <name type="common">Purple yam</name>
    <dbReference type="NCBI Taxonomy" id="55571"/>
    <lineage>
        <taxon>Eukaryota</taxon>
        <taxon>Viridiplantae</taxon>
        <taxon>Streptophyta</taxon>
        <taxon>Embryophyta</taxon>
        <taxon>Tracheophyta</taxon>
        <taxon>Spermatophyta</taxon>
        <taxon>Magnoliopsida</taxon>
        <taxon>Liliopsida</taxon>
        <taxon>Dioscoreales</taxon>
        <taxon>Dioscoreaceae</taxon>
        <taxon>Dioscorea</taxon>
    </lineage>
</organism>
<protein>
    <submittedName>
        <fullName evidence="1">Myb/SANT-like domain-containing protein</fullName>
    </submittedName>
</protein>
<evidence type="ECO:0000313" key="2">
    <source>
        <dbReference type="Proteomes" id="UP000827976"/>
    </source>
</evidence>